<sequence>MWKRLWQERRSWVGYPLAVLALHIAGLALLASAASSNPALWSIGVLSYTLGMRHAFDADHIAAIDNTVRKLIQQNQRPHGVGFYFALGHSSVVFLMAVAMAFSVGWAMEHLPQFESVGGVIGSVVSGSFLLLIGILNLIILIQLFKLFIQFRQGRHTQDQFEELLESRGLFARLLRPMFRFIRRSWHIYPLGFLFGLGFDTASEIALLSISAGAAKEAVSAAGILAFPILFAAGMSLFDTADGMFMTTAYRWAFASPLRKLYYNLIVTLLAVIAALTIGITGLAQVISENLGLTGAFWTWVQEIDFGILGYLLVAAFLLAWAVSFGLWKLLRLGEVPVGKTTEL</sequence>
<feature type="transmembrane region" description="Helical" evidence="8">
    <location>
        <begin position="261"/>
        <end position="288"/>
    </location>
</feature>
<comment type="similarity">
    <text evidence="2 8">Belongs to the NiCoT transporter (TC 2.A.52) family.</text>
</comment>
<dbReference type="EMBL" id="JBHLWN010000067">
    <property type="protein sequence ID" value="MFC0213956.1"/>
    <property type="molecule type" value="Genomic_DNA"/>
</dbReference>
<feature type="transmembrane region" description="Helical" evidence="8">
    <location>
        <begin position="39"/>
        <end position="56"/>
    </location>
</feature>
<evidence type="ECO:0000256" key="2">
    <source>
        <dbReference type="ARBA" id="ARBA00010892"/>
    </source>
</evidence>
<keyword evidence="3 8" id="KW-0813">Transport</keyword>
<dbReference type="NCBIfam" id="TIGR00802">
    <property type="entry name" value="nico"/>
    <property type="match status" value="1"/>
</dbReference>
<dbReference type="Pfam" id="PF03824">
    <property type="entry name" value="NicO"/>
    <property type="match status" value="1"/>
</dbReference>
<keyword evidence="4" id="KW-0533">Nickel</keyword>
<keyword evidence="10" id="KW-1185">Reference proteome</keyword>
<comment type="caution">
    <text evidence="9">The sequence shown here is derived from an EMBL/GenBank/DDBJ whole genome shotgun (WGS) entry which is preliminary data.</text>
</comment>
<dbReference type="PANTHER" id="PTHR31611:SF0">
    <property type="entry name" value="HIGH-AFFINITY NICKEL TRANSPORT PROTEIN NIC1"/>
    <property type="match status" value="1"/>
</dbReference>
<dbReference type="PANTHER" id="PTHR31611">
    <property type="entry name" value="HIGH-AFFINITY NICKEL TRANSPORT PROTEIN NIC1"/>
    <property type="match status" value="1"/>
</dbReference>
<feature type="transmembrane region" description="Helical" evidence="8">
    <location>
        <begin position="120"/>
        <end position="145"/>
    </location>
</feature>
<proteinExistence type="inferred from homology"/>
<name>A0ABV6DMS9_9BACL</name>
<comment type="subcellular location">
    <subcellularLocation>
        <location evidence="8">Cell membrane</location>
        <topology evidence="8">Multi-pass membrane protein</topology>
    </subcellularLocation>
    <subcellularLocation>
        <location evidence="1">Endomembrane system</location>
        <topology evidence="1">Multi-pass membrane protein</topology>
    </subcellularLocation>
</comment>
<keyword evidence="6 8" id="KW-1133">Transmembrane helix</keyword>
<dbReference type="RefSeq" id="WP_377471287.1">
    <property type="nucleotide sequence ID" value="NZ_JBHLWN010000067.1"/>
</dbReference>
<evidence type="ECO:0000256" key="1">
    <source>
        <dbReference type="ARBA" id="ARBA00004127"/>
    </source>
</evidence>
<protein>
    <recommendedName>
        <fullName evidence="8">Nickel/cobalt efflux system</fullName>
    </recommendedName>
</protein>
<organism evidence="9 10">
    <name type="scientific">Paenibacillus chartarius</name>
    <dbReference type="NCBI Taxonomy" id="747481"/>
    <lineage>
        <taxon>Bacteria</taxon>
        <taxon>Bacillati</taxon>
        <taxon>Bacillota</taxon>
        <taxon>Bacilli</taxon>
        <taxon>Bacillales</taxon>
        <taxon>Paenibacillaceae</taxon>
        <taxon>Paenibacillus</taxon>
    </lineage>
</organism>
<accession>A0ABV6DMS9</accession>
<keyword evidence="7 8" id="KW-0472">Membrane</keyword>
<reference evidence="9 10" key="1">
    <citation type="submission" date="2024-09" db="EMBL/GenBank/DDBJ databases">
        <authorList>
            <person name="Sun Q."/>
            <person name="Mori K."/>
        </authorList>
    </citation>
    <scope>NUCLEOTIDE SEQUENCE [LARGE SCALE GENOMIC DNA]</scope>
    <source>
        <strain evidence="9 10">CCM 7759</strain>
    </source>
</reference>
<evidence type="ECO:0000313" key="10">
    <source>
        <dbReference type="Proteomes" id="UP001589776"/>
    </source>
</evidence>
<feature type="transmembrane region" description="Helical" evidence="8">
    <location>
        <begin position="12"/>
        <end position="33"/>
    </location>
</feature>
<evidence type="ECO:0000256" key="5">
    <source>
        <dbReference type="ARBA" id="ARBA00022692"/>
    </source>
</evidence>
<feature type="transmembrane region" description="Helical" evidence="8">
    <location>
        <begin position="188"/>
        <end position="212"/>
    </location>
</feature>
<dbReference type="InterPro" id="IPR011541">
    <property type="entry name" value="Ni/Co_transpt_high_affinity"/>
</dbReference>
<evidence type="ECO:0000256" key="6">
    <source>
        <dbReference type="ARBA" id="ARBA00022989"/>
    </source>
</evidence>
<feature type="transmembrane region" description="Helical" evidence="8">
    <location>
        <begin position="218"/>
        <end position="240"/>
    </location>
</feature>
<evidence type="ECO:0000256" key="3">
    <source>
        <dbReference type="ARBA" id="ARBA00022448"/>
    </source>
</evidence>
<evidence type="ECO:0000256" key="4">
    <source>
        <dbReference type="ARBA" id="ARBA00022596"/>
    </source>
</evidence>
<dbReference type="Proteomes" id="UP001589776">
    <property type="component" value="Unassembled WGS sequence"/>
</dbReference>
<feature type="transmembrane region" description="Helical" evidence="8">
    <location>
        <begin position="81"/>
        <end position="108"/>
    </location>
</feature>
<evidence type="ECO:0000256" key="8">
    <source>
        <dbReference type="RuleBase" id="RU362101"/>
    </source>
</evidence>
<dbReference type="InterPro" id="IPR004688">
    <property type="entry name" value="Ni/Co_transpt"/>
</dbReference>
<gene>
    <name evidence="9" type="ORF">ACFFK0_16115</name>
</gene>
<evidence type="ECO:0000256" key="7">
    <source>
        <dbReference type="ARBA" id="ARBA00023136"/>
    </source>
</evidence>
<keyword evidence="5 8" id="KW-0812">Transmembrane</keyword>
<feature type="transmembrane region" description="Helical" evidence="8">
    <location>
        <begin position="308"/>
        <end position="331"/>
    </location>
</feature>
<evidence type="ECO:0000313" key="9">
    <source>
        <dbReference type="EMBL" id="MFC0213956.1"/>
    </source>
</evidence>